<dbReference type="InterPro" id="IPR011004">
    <property type="entry name" value="Trimer_LpxA-like_sf"/>
</dbReference>
<dbReference type="InterPro" id="IPR050484">
    <property type="entry name" value="Transf_Hexapept/Carb_Anhydrase"/>
</dbReference>
<dbReference type="RefSeq" id="WP_202767443.1">
    <property type="nucleotide sequence ID" value="NZ_JAESWA010000022.1"/>
</dbReference>
<dbReference type="Pfam" id="PF14602">
    <property type="entry name" value="Hexapep_2"/>
    <property type="match status" value="1"/>
</dbReference>
<proteinExistence type="predicted"/>
<protein>
    <submittedName>
        <fullName evidence="1">Gamma carbonic anhydrase family protein</fullName>
    </submittedName>
</protein>
<dbReference type="Gene3D" id="2.160.10.10">
    <property type="entry name" value="Hexapeptide repeat proteins"/>
    <property type="match status" value="1"/>
</dbReference>
<gene>
    <name evidence="1" type="ORF">JK634_09645</name>
</gene>
<dbReference type="EMBL" id="JAESWA010000022">
    <property type="protein sequence ID" value="MBL4932066.1"/>
    <property type="molecule type" value="Genomic_DNA"/>
</dbReference>
<evidence type="ECO:0000313" key="1">
    <source>
        <dbReference type="EMBL" id="MBL4932066.1"/>
    </source>
</evidence>
<dbReference type="Proteomes" id="UP000623681">
    <property type="component" value="Unassembled WGS sequence"/>
</dbReference>
<dbReference type="SUPFAM" id="SSF51161">
    <property type="entry name" value="Trimeric LpxA-like enzymes"/>
    <property type="match status" value="1"/>
</dbReference>
<keyword evidence="2" id="KW-1185">Reference proteome</keyword>
<comment type="caution">
    <text evidence="1">The sequence shown here is derived from an EMBL/GenBank/DDBJ whole genome shotgun (WGS) entry which is preliminary data.</text>
</comment>
<dbReference type="PANTHER" id="PTHR13061">
    <property type="entry name" value="DYNACTIN SUBUNIT P25"/>
    <property type="match status" value="1"/>
</dbReference>
<dbReference type="Pfam" id="PF00132">
    <property type="entry name" value="Hexapep"/>
    <property type="match status" value="1"/>
</dbReference>
<evidence type="ECO:0000313" key="2">
    <source>
        <dbReference type="Proteomes" id="UP000623681"/>
    </source>
</evidence>
<name>A0A937K357_9CLOT</name>
<dbReference type="InterPro" id="IPR001451">
    <property type="entry name" value="Hexapep"/>
</dbReference>
<accession>A0A937K357</accession>
<sequence length="169" mass="18292">MIKEFSPYKPKIHKEVYLAENSTIIGNVEIEEGASIWFGAVLRGDENSIKVGKNSNIQDNAVVHVDDYSVKIGNNVTVGHGAILHGCVIEDECLIGMGSIILNNARIGKNTIVGAGSLVTQNADIPEGVLCIGSPAKVVRKLTEDEISSIKSSARMYFDLSNKYKSEEK</sequence>
<organism evidence="1 2">
    <name type="scientific">Clostridium paridis</name>
    <dbReference type="NCBI Taxonomy" id="2803863"/>
    <lineage>
        <taxon>Bacteria</taxon>
        <taxon>Bacillati</taxon>
        <taxon>Bacillota</taxon>
        <taxon>Clostridia</taxon>
        <taxon>Eubacteriales</taxon>
        <taxon>Clostridiaceae</taxon>
        <taxon>Clostridium</taxon>
    </lineage>
</organism>
<reference evidence="1" key="1">
    <citation type="submission" date="2021-01" db="EMBL/GenBank/DDBJ databases">
        <title>Genome public.</title>
        <authorList>
            <person name="Liu C."/>
            <person name="Sun Q."/>
        </authorList>
    </citation>
    <scope>NUCLEOTIDE SEQUENCE</scope>
    <source>
        <strain evidence="1">YIM B02565</strain>
    </source>
</reference>
<dbReference type="PANTHER" id="PTHR13061:SF29">
    <property type="entry name" value="GAMMA CARBONIC ANHYDRASE-LIKE 1, MITOCHONDRIAL-RELATED"/>
    <property type="match status" value="1"/>
</dbReference>
<dbReference type="CDD" id="cd04645">
    <property type="entry name" value="LbH_gamma_CA_like"/>
    <property type="match status" value="1"/>
</dbReference>
<dbReference type="InterPro" id="IPR047324">
    <property type="entry name" value="LbH_gamma_CA-like"/>
</dbReference>
<dbReference type="AlphaFoldDB" id="A0A937K357"/>